<dbReference type="EMBL" id="JARK01001392">
    <property type="protein sequence ID" value="EYC10306.1"/>
    <property type="molecule type" value="Genomic_DNA"/>
</dbReference>
<comment type="caution">
    <text evidence="1">The sequence shown here is derived from an EMBL/GenBank/DDBJ whole genome shotgun (WGS) entry which is preliminary data.</text>
</comment>
<evidence type="ECO:0000313" key="1">
    <source>
        <dbReference type="EMBL" id="EYC10306.1"/>
    </source>
</evidence>
<gene>
    <name evidence="1" type="primary">Acey_s0056.g2670</name>
    <name evidence="1" type="ORF">Y032_0056g2670</name>
</gene>
<evidence type="ECO:0000313" key="2">
    <source>
        <dbReference type="Proteomes" id="UP000024635"/>
    </source>
</evidence>
<accession>A0A016U5T3</accession>
<protein>
    <submittedName>
        <fullName evidence="1">Uncharacterized protein</fullName>
    </submittedName>
</protein>
<reference evidence="2" key="1">
    <citation type="journal article" date="2015" name="Nat. Genet.">
        <title>The genome and transcriptome of the zoonotic hookworm Ancylostoma ceylanicum identify infection-specific gene families.</title>
        <authorList>
            <person name="Schwarz E.M."/>
            <person name="Hu Y."/>
            <person name="Antoshechkin I."/>
            <person name="Miller M.M."/>
            <person name="Sternberg P.W."/>
            <person name="Aroian R.V."/>
        </authorList>
    </citation>
    <scope>NUCLEOTIDE SEQUENCE</scope>
    <source>
        <strain evidence="2">HY135</strain>
    </source>
</reference>
<dbReference type="Proteomes" id="UP000024635">
    <property type="component" value="Unassembled WGS sequence"/>
</dbReference>
<sequence length="92" mass="10248">MKVWAATTEELINVPRHQMSCPAAEIPNFAAVVFPCDSPAFLLRKFRGAFFLCVSLSVDPFLLLFFRRPFYSAAEIPKGLYSAAEFPAVCLS</sequence>
<organism evidence="1 2">
    <name type="scientific">Ancylostoma ceylanicum</name>
    <dbReference type="NCBI Taxonomy" id="53326"/>
    <lineage>
        <taxon>Eukaryota</taxon>
        <taxon>Metazoa</taxon>
        <taxon>Ecdysozoa</taxon>
        <taxon>Nematoda</taxon>
        <taxon>Chromadorea</taxon>
        <taxon>Rhabditida</taxon>
        <taxon>Rhabditina</taxon>
        <taxon>Rhabditomorpha</taxon>
        <taxon>Strongyloidea</taxon>
        <taxon>Ancylostomatidae</taxon>
        <taxon>Ancylostomatinae</taxon>
        <taxon>Ancylostoma</taxon>
    </lineage>
</organism>
<keyword evidence="2" id="KW-1185">Reference proteome</keyword>
<dbReference type="AlphaFoldDB" id="A0A016U5T3"/>
<name>A0A016U5T3_9BILA</name>
<proteinExistence type="predicted"/>